<protein>
    <submittedName>
        <fullName evidence="2">Phosphotransferase</fullName>
    </submittedName>
</protein>
<dbReference type="InterPro" id="IPR011009">
    <property type="entry name" value="Kinase-like_dom_sf"/>
</dbReference>
<keyword evidence="2" id="KW-0808">Transferase</keyword>
<dbReference type="AlphaFoldDB" id="A0A849C2K8"/>
<dbReference type="GO" id="GO:0016773">
    <property type="term" value="F:phosphotransferase activity, alcohol group as acceptor"/>
    <property type="evidence" value="ECO:0007669"/>
    <property type="project" value="InterPro"/>
</dbReference>
<accession>A0A849C2K8</accession>
<evidence type="ECO:0000313" key="2">
    <source>
        <dbReference type="EMBL" id="NNH72973.1"/>
    </source>
</evidence>
<dbReference type="EMBL" id="JABELX010000009">
    <property type="protein sequence ID" value="NNH72973.1"/>
    <property type="molecule type" value="Genomic_DNA"/>
</dbReference>
<sequence length="339" mass="37765">MPAPDLDTYLQRERRHRPSRREASGGTAPMNVPPIPERLERAILFLRGDEDGRAWLDALPARIDSYSRQWHLTTDAIADSGAMSCCVYCTTSDGTAAVLKIPVDSESGNTEVQLLQRWSEADAAPRILDRDDGSGVFLMTRILPGTIAWPVDGRADADRFGELLTRLNRSGSSTRPALKDLADIAEMRMDWARDRFADPQYAEDMEYFSAAEHLEQAKRVLAALLDTSAQQYVLHADLQAKNILQGPDHWFTIDPLGAVGDINAEAALWIAIQDGPVSTEDRIEQLAHHSLLDPIRLRAWSFVFSVAEYRPYLVPSAKQMAAFVATTDPNQTITRLHKS</sequence>
<dbReference type="Proteomes" id="UP000586827">
    <property type="component" value="Unassembled WGS sequence"/>
</dbReference>
<proteinExistence type="predicted"/>
<evidence type="ECO:0000256" key="1">
    <source>
        <dbReference type="SAM" id="MobiDB-lite"/>
    </source>
</evidence>
<name>A0A849C2K8_9NOCA</name>
<feature type="region of interest" description="Disordered" evidence="1">
    <location>
        <begin position="1"/>
        <end position="33"/>
    </location>
</feature>
<dbReference type="InterPro" id="IPR006748">
    <property type="entry name" value="NH2Glyco/OHUrea_AB-resist_kin"/>
</dbReference>
<comment type="caution">
    <text evidence="2">The sequence shown here is derived from an EMBL/GenBank/DDBJ whole genome shotgun (WGS) entry which is preliminary data.</text>
</comment>
<reference evidence="2 3" key="1">
    <citation type="submission" date="2020-05" db="EMBL/GenBank/DDBJ databases">
        <title>MicrobeNet Type strains.</title>
        <authorList>
            <person name="Nicholson A.C."/>
        </authorList>
    </citation>
    <scope>NUCLEOTIDE SEQUENCE [LARGE SCALE GENOMIC DNA]</scope>
    <source>
        <strain evidence="2 3">JCM 3224</strain>
    </source>
</reference>
<keyword evidence="3" id="KW-1185">Reference proteome</keyword>
<dbReference type="RefSeq" id="WP_084521657.1">
    <property type="nucleotide sequence ID" value="NZ_JABELX010000009.1"/>
</dbReference>
<gene>
    <name evidence="2" type="ORF">HLB23_24455</name>
</gene>
<evidence type="ECO:0000313" key="3">
    <source>
        <dbReference type="Proteomes" id="UP000586827"/>
    </source>
</evidence>
<dbReference type="GO" id="GO:0019748">
    <property type="term" value="P:secondary metabolic process"/>
    <property type="evidence" value="ECO:0007669"/>
    <property type="project" value="InterPro"/>
</dbReference>
<dbReference type="Pfam" id="PF04655">
    <property type="entry name" value="APH_6_hur"/>
    <property type="match status" value="1"/>
</dbReference>
<organism evidence="2 3">
    <name type="scientific">Nocardia uniformis</name>
    <dbReference type="NCBI Taxonomy" id="53432"/>
    <lineage>
        <taxon>Bacteria</taxon>
        <taxon>Bacillati</taxon>
        <taxon>Actinomycetota</taxon>
        <taxon>Actinomycetes</taxon>
        <taxon>Mycobacteriales</taxon>
        <taxon>Nocardiaceae</taxon>
        <taxon>Nocardia</taxon>
    </lineage>
</organism>
<dbReference type="SUPFAM" id="SSF56112">
    <property type="entry name" value="Protein kinase-like (PK-like)"/>
    <property type="match status" value="1"/>
</dbReference>